<sequence>MDDFSFARNETKFLQFVGLEKVWDVKPLVTGKEIMSVLQLKSGGPLVREWQQKLPAWQLAHPSGIAEACLDWMKETHSKRILRLDKYFEGRERPSVLDAEVYYICSEIGLESSYGKKILSSYGSKGGKEIKALG</sequence>
<dbReference type="EMBL" id="CM047906">
    <property type="protein sequence ID" value="KAJ0086367.1"/>
    <property type="molecule type" value="Genomic_DNA"/>
</dbReference>
<name>A0ACC1AHB4_9ROSI</name>
<accession>A0ACC1AHB4</accession>
<keyword evidence="2" id="KW-1185">Reference proteome</keyword>
<evidence type="ECO:0000313" key="2">
    <source>
        <dbReference type="Proteomes" id="UP001164250"/>
    </source>
</evidence>
<reference evidence="2" key="1">
    <citation type="journal article" date="2023" name="G3 (Bethesda)">
        <title>Genome assembly and association tests identify interacting loci associated with vigor, precocity, and sex in interspecific pistachio rootstocks.</title>
        <authorList>
            <person name="Palmer W."/>
            <person name="Jacygrad E."/>
            <person name="Sagayaradj S."/>
            <person name="Cavanaugh K."/>
            <person name="Han R."/>
            <person name="Bertier L."/>
            <person name="Beede B."/>
            <person name="Kafkas S."/>
            <person name="Golino D."/>
            <person name="Preece J."/>
            <person name="Michelmore R."/>
        </authorList>
    </citation>
    <scope>NUCLEOTIDE SEQUENCE [LARGE SCALE GENOMIC DNA]</scope>
</reference>
<protein>
    <submittedName>
        <fullName evidence="1">Uncharacterized protein</fullName>
    </submittedName>
</protein>
<dbReference type="Proteomes" id="UP001164250">
    <property type="component" value="Chromosome 10"/>
</dbReference>
<comment type="caution">
    <text evidence="1">The sequence shown here is derived from an EMBL/GenBank/DDBJ whole genome shotgun (WGS) entry which is preliminary data.</text>
</comment>
<organism evidence="1 2">
    <name type="scientific">Pistacia atlantica</name>
    <dbReference type="NCBI Taxonomy" id="434234"/>
    <lineage>
        <taxon>Eukaryota</taxon>
        <taxon>Viridiplantae</taxon>
        <taxon>Streptophyta</taxon>
        <taxon>Embryophyta</taxon>
        <taxon>Tracheophyta</taxon>
        <taxon>Spermatophyta</taxon>
        <taxon>Magnoliopsida</taxon>
        <taxon>eudicotyledons</taxon>
        <taxon>Gunneridae</taxon>
        <taxon>Pentapetalae</taxon>
        <taxon>rosids</taxon>
        <taxon>malvids</taxon>
        <taxon>Sapindales</taxon>
        <taxon>Anacardiaceae</taxon>
        <taxon>Pistacia</taxon>
    </lineage>
</organism>
<proteinExistence type="predicted"/>
<gene>
    <name evidence="1" type="ORF">Patl1_07806</name>
</gene>
<evidence type="ECO:0000313" key="1">
    <source>
        <dbReference type="EMBL" id="KAJ0086367.1"/>
    </source>
</evidence>